<keyword evidence="3" id="KW-1185">Reference proteome</keyword>
<dbReference type="AlphaFoldDB" id="A0A8H6JA63"/>
<dbReference type="Proteomes" id="UP000652219">
    <property type="component" value="Unassembled WGS sequence"/>
</dbReference>
<protein>
    <submittedName>
        <fullName evidence="2">Uncharacterized protein</fullName>
    </submittedName>
</protein>
<dbReference type="EMBL" id="WIGN01000111">
    <property type="protein sequence ID" value="KAF6808815.1"/>
    <property type="molecule type" value="Genomic_DNA"/>
</dbReference>
<evidence type="ECO:0000313" key="3">
    <source>
        <dbReference type="Proteomes" id="UP000652219"/>
    </source>
</evidence>
<organism evidence="2 3">
    <name type="scientific">Colletotrichum sojae</name>
    <dbReference type="NCBI Taxonomy" id="2175907"/>
    <lineage>
        <taxon>Eukaryota</taxon>
        <taxon>Fungi</taxon>
        <taxon>Dikarya</taxon>
        <taxon>Ascomycota</taxon>
        <taxon>Pezizomycotina</taxon>
        <taxon>Sordariomycetes</taxon>
        <taxon>Hypocreomycetidae</taxon>
        <taxon>Glomerellales</taxon>
        <taxon>Glomerellaceae</taxon>
        <taxon>Colletotrichum</taxon>
        <taxon>Colletotrichum orchidearum species complex</taxon>
    </lineage>
</organism>
<feature type="region of interest" description="Disordered" evidence="1">
    <location>
        <begin position="1"/>
        <end position="21"/>
    </location>
</feature>
<evidence type="ECO:0000256" key="1">
    <source>
        <dbReference type="SAM" id="MobiDB-lite"/>
    </source>
</evidence>
<gene>
    <name evidence="2" type="ORF">CSOJ01_07283</name>
</gene>
<name>A0A8H6JA63_9PEZI</name>
<reference evidence="2 3" key="1">
    <citation type="journal article" date="2020" name="Phytopathology">
        <title>Genome Sequence Resources of Colletotrichum truncatum, C. plurivorum, C. musicola, and C. sojae: Four Species Pathogenic to Soybean (Glycine max).</title>
        <authorList>
            <person name="Rogerio F."/>
            <person name="Boufleur T.R."/>
            <person name="Ciampi-Guillardi M."/>
            <person name="Sukno S.A."/>
            <person name="Thon M.R."/>
            <person name="Massola Junior N.S."/>
            <person name="Baroncelli R."/>
        </authorList>
    </citation>
    <scope>NUCLEOTIDE SEQUENCE [LARGE SCALE GENOMIC DNA]</scope>
    <source>
        <strain evidence="2 3">LFN0009</strain>
    </source>
</reference>
<accession>A0A8H6JA63</accession>
<proteinExistence type="predicted"/>
<evidence type="ECO:0000313" key="2">
    <source>
        <dbReference type="EMBL" id="KAF6808815.1"/>
    </source>
</evidence>
<sequence>MEPQWLGHQHHRSSEALDRPKMPIRARSPAWVSGCELYALQDPWLVEPESLIGWWNCEKGRQNAHITTRKSDSARALGPLARDEMHARSYNEHRSQETIYWPRKQHILLYEGGNRRR</sequence>
<comment type="caution">
    <text evidence="2">The sequence shown here is derived from an EMBL/GenBank/DDBJ whole genome shotgun (WGS) entry which is preliminary data.</text>
</comment>
<feature type="compositionally biased region" description="Basic and acidic residues" evidence="1">
    <location>
        <begin position="12"/>
        <end position="21"/>
    </location>
</feature>